<evidence type="ECO:0000313" key="2">
    <source>
        <dbReference type="Proteomes" id="UP001172684"/>
    </source>
</evidence>
<evidence type="ECO:0000313" key="1">
    <source>
        <dbReference type="EMBL" id="KAJ9655778.1"/>
    </source>
</evidence>
<keyword evidence="2" id="KW-1185">Reference proteome</keyword>
<reference evidence="1" key="1">
    <citation type="submission" date="2022-10" db="EMBL/GenBank/DDBJ databases">
        <title>Culturing micro-colonial fungi from biological soil crusts in the Mojave desert and describing Neophaeococcomyces mojavensis, and introducing the new genera and species Taxawa tesnikishii.</title>
        <authorList>
            <person name="Kurbessoian T."/>
            <person name="Stajich J.E."/>
        </authorList>
    </citation>
    <scope>NUCLEOTIDE SEQUENCE</scope>
    <source>
        <strain evidence="1">TK_1</strain>
    </source>
</reference>
<dbReference type="Proteomes" id="UP001172684">
    <property type="component" value="Unassembled WGS sequence"/>
</dbReference>
<protein>
    <recommendedName>
        <fullName evidence="3">J domain-containing protein</fullName>
    </recommendedName>
</protein>
<dbReference type="InterPro" id="IPR036869">
    <property type="entry name" value="J_dom_sf"/>
</dbReference>
<comment type="caution">
    <text evidence="1">The sequence shown here is derived from an EMBL/GenBank/DDBJ whole genome shotgun (WGS) entry which is preliminary data.</text>
</comment>
<gene>
    <name evidence="1" type="ORF">H2201_008728</name>
</gene>
<evidence type="ECO:0008006" key="3">
    <source>
        <dbReference type="Google" id="ProtNLM"/>
    </source>
</evidence>
<accession>A0ABQ9NHX5</accession>
<organism evidence="1 2">
    <name type="scientific">Coniosporium apollinis</name>
    <dbReference type="NCBI Taxonomy" id="61459"/>
    <lineage>
        <taxon>Eukaryota</taxon>
        <taxon>Fungi</taxon>
        <taxon>Dikarya</taxon>
        <taxon>Ascomycota</taxon>
        <taxon>Pezizomycotina</taxon>
        <taxon>Dothideomycetes</taxon>
        <taxon>Dothideomycetes incertae sedis</taxon>
        <taxon>Coniosporium</taxon>
    </lineage>
</organism>
<dbReference type="SUPFAM" id="SSF46565">
    <property type="entry name" value="Chaperone J-domain"/>
    <property type="match status" value="1"/>
</dbReference>
<name>A0ABQ9NHX5_9PEZI</name>
<proteinExistence type="predicted"/>
<dbReference type="EMBL" id="JAPDRL010000152">
    <property type="protein sequence ID" value="KAJ9655778.1"/>
    <property type="molecule type" value="Genomic_DNA"/>
</dbReference>
<sequence length="95" mass="11307">MVGVSFRHLEEVDIFNLLGLDLYELQDWILEKKLKKLRIAYLRGMRVAHPDKTQTKEHFKAQQLNTLKEYLYGFDQQEPEIVPRIKELFCKGKEG</sequence>